<dbReference type="EMBL" id="CZBE01000007">
    <property type="protein sequence ID" value="CUP57662.1"/>
    <property type="molecule type" value="Genomic_DNA"/>
</dbReference>
<dbReference type="InterPro" id="IPR050312">
    <property type="entry name" value="IolE/XylAMocC-like"/>
</dbReference>
<accession>A0A174P9M5</accession>
<keyword evidence="3" id="KW-0413">Isomerase</keyword>
<dbReference type="Proteomes" id="UP000095765">
    <property type="component" value="Unassembled WGS sequence"/>
</dbReference>
<dbReference type="InterPro" id="IPR013022">
    <property type="entry name" value="Xyl_isomerase-like_TIM-brl"/>
</dbReference>
<dbReference type="Pfam" id="PF01261">
    <property type="entry name" value="AP_endonuc_2"/>
    <property type="match status" value="1"/>
</dbReference>
<reference evidence="6" key="2">
    <citation type="submission" date="2017-04" db="EMBL/GenBank/DDBJ databases">
        <title>Function of individual gut microbiota members based on whole genome sequencing of pure cultures obtained from chicken caecum.</title>
        <authorList>
            <person name="Medvecky M."/>
            <person name="Cejkova D."/>
            <person name="Polansky O."/>
            <person name="Karasova D."/>
            <person name="Kubasova T."/>
            <person name="Cizek A."/>
            <person name="Rychlik I."/>
        </authorList>
    </citation>
    <scope>NUCLEOTIDE SEQUENCE [LARGE SCALE GENOMIC DNA]</scope>
    <source>
        <strain evidence="6">An175</strain>
    </source>
</reference>
<reference evidence="2 5" key="1">
    <citation type="submission" date="2015-09" db="EMBL/GenBank/DDBJ databases">
        <authorList>
            <consortium name="Pathogen Informatics"/>
        </authorList>
    </citation>
    <scope>NUCLEOTIDE SEQUENCE [LARGE SCALE GENOMIC DNA]</scope>
    <source>
        <strain evidence="2 5">2789STDY5834939</strain>
    </source>
</reference>
<dbReference type="OrthoDB" id="9778383at2"/>
<evidence type="ECO:0000313" key="7">
    <source>
        <dbReference type="Proteomes" id="UP000260828"/>
    </source>
</evidence>
<protein>
    <submittedName>
        <fullName evidence="2">Fructoselysine 3-epimerase</fullName>
    </submittedName>
    <submittedName>
        <fullName evidence="4">Sugar phosphate isomerase/epimerase</fullName>
    </submittedName>
    <submittedName>
        <fullName evidence="3">Xylose isomerase</fullName>
    </submittedName>
</protein>
<gene>
    <name evidence="3" type="ORF">B5F11_03070</name>
    <name evidence="4" type="ORF">DXC40_02280</name>
    <name evidence="2" type="ORF">ERS852551_01240</name>
</gene>
<evidence type="ECO:0000313" key="6">
    <source>
        <dbReference type="Proteomes" id="UP000196386"/>
    </source>
</evidence>
<evidence type="ECO:0000313" key="2">
    <source>
        <dbReference type="EMBL" id="CUP57662.1"/>
    </source>
</evidence>
<dbReference type="PANTHER" id="PTHR12110:SF53">
    <property type="entry name" value="BLR5974 PROTEIN"/>
    <property type="match status" value="1"/>
</dbReference>
<evidence type="ECO:0000259" key="1">
    <source>
        <dbReference type="Pfam" id="PF01261"/>
    </source>
</evidence>
<dbReference type="PANTHER" id="PTHR12110">
    <property type="entry name" value="HYDROXYPYRUVATE ISOMERASE"/>
    <property type="match status" value="1"/>
</dbReference>
<dbReference type="GO" id="GO:0016853">
    <property type="term" value="F:isomerase activity"/>
    <property type="evidence" value="ECO:0007669"/>
    <property type="project" value="UniProtKB-KW"/>
</dbReference>
<reference evidence="3" key="3">
    <citation type="journal article" date="2018" name="BMC Genomics">
        <title>Whole genome sequencing and function prediction of 133 gut anaerobes isolated from chicken caecum in pure cultures.</title>
        <authorList>
            <person name="Medvecky M."/>
            <person name="Cejkova D."/>
            <person name="Polansky O."/>
            <person name="Karasova D."/>
            <person name="Kubasova T."/>
            <person name="Cizek A."/>
            <person name="Rychlik I."/>
        </authorList>
    </citation>
    <scope>NUCLEOTIDE SEQUENCE</scope>
    <source>
        <strain evidence="3">An175</strain>
    </source>
</reference>
<sequence length="271" mass="30350">MKTAFSTLGCPGWSWDEIFATAKDLGLDGIEVRGVENEMFAPAIRVFGRDRIDATRTRLEKAGMSIPMLTSGACLGFTEDYEHYVDEAKAYIDLAKTLSCPYVRVIVTPDAAPTEQEDIGQVKTLYMQLCAYAKGSGVSVLIETSGKLADSAAMRAFMQDVDPAAGGVLWDLHHPYRFFGETPAQTYNNIGPWVRYMHVKDSVMQNGKLQYRMMGYGDVPVFDALKLLDENGYTGFVSLEWLKRWCPDLQEPGIVFAHFASYMNYLKNQLK</sequence>
<proteinExistence type="predicted"/>
<name>A0A174P9M5_9FIRM</name>
<dbReference type="Gene3D" id="3.20.20.150">
    <property type="entry name" value="Divalent-metal-dependent TIM barrel enzymes"/>
    <property type="match status" value="1"/>
</dbReference>
<dbReference type="Proteomes" id="UP000196386">
    <property type="component" value="Unassembled WGS sequence"/>
</dbReference>
<dbReference type="SUPFAM" id="SSF51658">
    <property type="entry name" value="Xylose isomerase-like"/>
    <property type="match status" value="1"/>
</dbReference>
<feature type="domain" description="Xylose isomerase-like TIM barrel" evidence="1">
    <location>
        <begin position="19"/>
        <end position="244"/>
    </location>
</feature>
<dbReference type="AlphaFoldDB" id="A0A174P9M5"/>
<dbReference type="RefSeq" id="WP_006877056.1">
    <property type="nucleotide sequence ID" value="NZ_CABIWA010000009.1"/>
</dbReference>
<dbReference type="Proteomes" id="UP000260828">
    <property type="component" value="Unassembled WGS sequence"/>
</dbReference>
<reference evidence="4 7" key="4">
    <citation type="submission" date="2018-08" db="EMBL/GenBank/DDBJ databases">
        <title>A genome reference for cultivated species of the human gut microbiota.</title>
        <authorList>
            <person name="Zou Y."/>
            <person name="Xue W."/>
            <person name="Luo G."/>
        </authorList>
    </citation>
    <scope>NUCLEOTIDE SEQUENCE [LARGE SCALE GENOMIC DNA]</scope>
    <source>
        <strain evidence="4 7">TF05-12AC</strain>
    </source>
</reference>
<dbReference type="InterPro" id="IPR036237">
    <property type="entry name" value="Xyl_isomerase-like_sf"/>
</dbReference>
<organism evidence="2 5">
    <name type="scientific">Anaerotruncus colihominis</name>
    <dbReference type="NCBI Taxonomy" id="169435"/>
    <lineage>
        <taxon>Bacteria</taxon>
        <taxon>Bacillati</taxon>
        <taxon>Bacillota</taxon>
        <taxon>Clostridia</taxon>
        <taxon>Eubacteriales</taxon>
        <taxon>Oscillospiraceae</taxon>
        <taxon>Anaerotruncus</taxon>
    </lineage>
</organism>
<evidence type="ECO:0000313" key="5">
    <source>
        <dbReference type="Proteomes" id="UP000095765"/>
    </source>
</evidence>
<evidence type="ECO:0000313" key="3">
    <source>
        <dbReference type="EMBL" id="OUP71062.1"/>
    </source>
</evidence>
<dbReference type="EMBL" id="NFKP01000002">
    <property type="protein sequence ID" value="OUP71062.1"/>
    <property type="molecule type" value="Genomic_DNA"/>
</dbReference>
<dbReference type="EMBL" id="QVME01000001">
    <property type="protein sequence ID" value="RGE69909.1"/>
    <property type="molecule type" value="Genomic_DNA"/>
</dbReference>
<evidence type="ECO:0000313" key="4">
    <source>
        <dbReference type="EMBL" id="RGE69909.1"/>
    </source>
</evidence>